<feature type="transmembrane region" description="Helical" evidence="1">
    <location>
        <begin position="155"/>
        <end position="177"/>
    </location>
</feature>
<dbReference type="RefSeq" id="WP_183265480.1">
    <property type="nucleotide sequence ID" value="NZ_JACHFJ010000002.1"/>
</dbReference>
<feature type="transmembrane region" description="Helical" evidence="1">
    <location>
        <begin position="27"/>
        <end position="47"/>
    </location>
</feature>
<proteinExistence type="predicted"/>
<evidence type="ECO:0000313" key="3">
    <source>
        <dbReference type="Proteomes" id="UP000553706"/>
    </source>
</evidence>
<feature type="transmembrane region" description="Helical" evidence="1">
    <location>
        <begin position="53"/>
        <end position="73"/>
    </location>
</feature>
<protein>
    <submittedName>
        <fullName evidence="2">Uncharacterized protein</fullName>
    </submittedName>
</protein>
<sequence length="187" mass="20265">MILRGLWRLAKGDAAGIKEFGGGVDDFYASLAPLIAFPLVGAMVTAIQMDWRTALMGLLARLCGVLVLPVLVYEFARLFGRKPLWLRTATALNWSFWALLPVLLVGSFVGAILVQFGVAMGTAELATLALMGVYLFWYRWLILRAGLALDGWRSLLMVLVSSACIGLFVIIPVALGFGPDPAQLGHL</sequence>
<feature type="transmembrane region" description="Helical" evidence="1">
    <location>
        <begin position="94"/>
        <end position="119"/>
    </location>
</feature>
<reference evidence="2 3" key="1">
    <citation type="submission" date="2020-08" db="EMBL/GenBank/DDBJ databases">
        <title>Genomic Encyclopedia of Type Strains, Phase IV (KMG-IV): sequencing the most valuable type-strain genomes for metagenomic binning, comparative biology and taxonomic classification.</title>
        <authorList>
            <person name="Goeker M."/>
        </authorList>
    </citation>
    <scope>NUCLEOTIDE SEQUENCE [LARGE SCALE GENOMIC DNA]</scope>
    <source>
        <strain evidence="2 3">DSM 27026</strain>
    </source>
</reference>
<name>A0A840V9P6_9PROT</name>
<evidence type="ECO:0000313" key="2">
    <source>
        <dbReference type="EMBL" id="MBB5372456.1"/>
    </source>
</evidence>
<keyword evidence="1" id="KW-1133">Transmembrane helix</keyword>
<keyword evidence="3" id="KW-1185">Reference proteome</keyword>
<gene>
    <name evidence="2" type="ORF">HNP71_000694</name>
</gene>
<dbReference type="EMBL" id="JACHFJ010000002">
    <property type="protein sequence ID" value="MBB5372456.1"/>
    <property type="molecule type" value="Genomic_DNA"/>
</dbReference>
<accession>A0A840V9P6</accession>
<comment type="caution">
    <text evidence="2">The sequence shown here is derived from an EMBL/GenBank/DDBJ whole genome shotgun (WGS) entry which is preliminary data.</text>
</comment>
<organism evidence="2 3">
    <name type="scientific">Acidocella aromatica</name>
    <dbReference type="NCBI Taxonomy" id="1303579"/>
    <lineage>
        <taxon>Bacteria</taxon>
        <taxon>Pseudomonadati</taxon>
        <taxon>Pseudomonadota</taxon>
        <taxon>Alphaproteobacteria</taxon>
        <taxon>Acetobacterales</taxon>
        <taxon>Acidocellaceae</taxon>
        <taxon>Acidocella</taxon>
    </lineage>
</organism>
<keyword evidence="1" id="KW-0812">Transmembrane</keyword>
<keyword evidence="1" id="KW-0472">Membrane</keyword>
<evidence type="ECO:0000256" key="1">
    <source>
        <dbReference type="SAM" id="Phobius"/>
    </source>
</evidence>
<dbReference type="AlphaFoldDB" id="A0A840V9P6"/>
<feature type="transmembrane region" description="Helical" evidence="1">
    <location>
        <begin position="125"/>
        <end position="143"/>
    </location>
</feature>
<dbReference type="Proteomes" id="UP000553706">
    <property type="component" value="Unassembled WGS sequence"/>
</dbReference>